<gene>
    <name evidence="8" type="ORF">OFY17_08515</name>
</gene>
<organism evidence="8 9">
    <name type="scientific">Marinomonas sargassi</name>
    <dbReference type="NCBI Taxonomy" id="2984494"/>
    <lineage>
        <taxon>Bacteria</taxon>
        <taxon>Pseudomonadati</taxon>
        <taxon>Pseudomonadota</taxon>
        <taxon>Gammaproteobacteria</taxon>
        <taxon>Oceanospirillales</taxon>
        <taxon>Oceanospirillaceae</taxon>
        <taxon>Marinomonas</taxon>
    </lineage>
</organism>
<dbReference type="EC" id="3.4.24.-" evidence="8"/>
<evidence type="ECO:0000256" key="1">
    <source>
        <dbReference type="ARBA" id="ARBA00001947"/>
    </source>
</evidence>
<evidence type="ECO:0000313" key="9">
    <source>
        <dbReference type="Proteomes" id="UP001209713"/>
    </source>
</evidence>
<protein>
    <submittedName>
        <fullName evidence="8">M48 family metalloprotease</fullName>
        <ecNumber evidence="8">3.4.24.-</ecNumber>
    </submittedName>
</protein>
<keyword evidence="5" id="KW-0862">Zinc</keyword>
<evidence type="ECO:0000256" key="5">
    <source>
        <dbReference type="ARBA" id="ARBA00022833"/>
    </source>
</evidence>
<comment type="caution">
    <text evidence="8">The sequence shown here is derived from an EMBL/GenBank/DDBJ whole genome shotgun (WGS) entry which is preliminary data.</text>
</comment>
<keyword evidence="4 8" id="KW-0378">Hydrolase</keyword>
<name>A0ABT2YSR1_9GAMM</name>
<dbReference type="Pfam" id="PF01435">
    <property type="entry name" value="Peptidase_M48"/>
    <property type="match status" value="1"/>
</dbReference>
<evidence type="ECO:0000259" key="7">
    <source>
        <dbReference type="Pfam" id="PF01435"/>
    </source>
</evidence>
<dbReference type="PANTHER" id="PTHR22726:SF1">
    <property type="entry name" value="METALLOENDOPEPTIDASE OMA1, MITOCHONDRIAL"/>
    <property type="match status" value="1"/>
</dbReference>
<evidence type="ECO:0000256" key="3">
    <source>
        <dbReference type="ARBA" id="ARBA00022723"/>
    </source>
</evidence>
<dbReference type="InterPro" id="IPR051156">
    <property type="entry name" value="Mito/Outer_Membr_Metalloprot"/>
</dbReference>
<feature type="domain" description="Peptidase M48" evidence="7">
    <location>
        <begin position="66"/>
        <end position="247"/>
    </location>
</feature>
<comment type="cofactor">
    <cofactor evidence="1">
        <name>Zn(2+)</name>
        <dbReference type="ChEBI" id="CHEBI:29105"/>
    </cofactor>
</comment>
<evidence type="ECO:0000256" key="6">
    <source>
        <dbReference type="ARBA" id="ARBA00023049"/>
    </source>
</evidence>
<dbReference type="PANTHER" id="PTHR22726">
    <property type="entry name" value="METALLOENDOPEPTIDASE OMA1"/>
    <property type="match status" value="1"/>
</dbReference>
<evidence type="ECO:0000313" key="8">
    <source>
        <dbReference type="EMBL" id="MCV2402921.1"/>
    </source>
</evidence>
<evidence type="ECO:0000256" key="2">
    <source>
        <dbReference type="ARBA" id="ARBA00022670"/>
    </source>
</evidence>
<proteinExistence type="predicted"/>
<keyword evidence="2" id="KW-0645">Protease</keyword>
<reference evidence="8 9" key="1">
    <citation type="submission" date="2022-10" db="EMBL/GenBank/DDBJ databases">
        <title>Marinomonas transparenta sp. nov. and Marinomonas sargassi sp. nov., isolated from marine alga (Sargassum natans (L.) Gaillon).</title>
        <authorList>
            <person name="Wang Y."/>
        </authorList>
    </citation>
    <scope>NUCLEOTIDE SEQUENCE [LARGE SCALE GENOMIC DNA]</scope>
    <source>
        <strain evidence="8 9">C2222</strain>
    </source>
</reference>
<dbReference type="Gene3D" id="3.30.2010.10">
    <property type="entry name" value="Metalloproteases ('zincins'), catalytic domain"/>
    <property type="match status" value="1"/>
</dbReference>
<sequence length="465" mass="52271">MRLFSKVTTGILIGLLLSTLSFALTPNLESHQDERSLSNPSYVLGQHWFRKLNGSNALIDYPPAYNYLKETLSTLLPQTGLYNKTVEITFLNSSKSNAFVIPGSHMFIYSDIMETITSEDILLGLLAHEVAHLDLKHHERRSQNSGQETQKTLAFLGAGLVAMLAGADSDTTAALWIGGIANQVDNTLAYSRQHEIEADRQGRQYLIDAGLSPDGMTKLFQAFFKKAIGRPKLEFLSTHPLPNTRLSDSFTGEQSASILEYQKQTEFEFFRATLLAYRAGLEEKPYAYLNQQVKDINANLFAKALFSYLIQSPERALSFLTKLTVQNQFTDYLAALSYSAAGAQDQGLAVTQKQLDLAPNNFIFSMLQAEIGKTRPKALTAEYLYERRLLWRANIQYFQTTRNLAMTLAYQALLDFSQGKSKTARFLLTRAEDNATDKEKSFIDEIKLSFESIQNAEKHEDIEEG</sequence>
<keyword evidence="3" id="KW-0479">Metal-binding</keyword>
<evidence type="ECO:0000256" key="4">
    <source>
        <dbReference type="ARBA" id="ARBA00022801"/>
    </source>
</evidence>
<dbReference type="RefSeq" id="WP_263530300.1">
    <property type="nucleotide sequence ID" value="NZ_JAOVZB010000003.1"/>
</dbReference>
<keyword evidence="9" id="KW-1185">Reference proteome</keyword>
<dbReference type="InterPro" id="IPR001915">
    <property type="entry name" value="Peptidase_M48"/>
</dbReference>
<keyword evidence="6 8" id="KW-0482">Metalloprotease</keyword>
<dbReference type="EMBL" id="JAOVZB010000003">
    <property type="protein sequence ID" value="MCV2402921.1"/>
    <property type="molecule type" value="Genomic_DNA"/>
</dbReference>
<dbReference type="Proteomes" id="UP001209713">
    <property type="component" value="Unassembled WGS sequence"/>
</dbReference>
<dbReference type="GO" id="GO:0008237">
    <property type="term" value="F:metallopeptidase activity"/>
    <property type="evidence" value="ECO:0007669"/>
    <property type="project" value="UniProtKB-KW"/>
</dbReference>
<accession>A0ABT2YSR1</accession>